<protein>
    <submittedName>
        <fullName evidence="7">ABC transporter permease</fullName>
    </submittedName>
</protein>
<evidence type="ECO:0000313" key="7">
    <source>
        <dbReference type="EMBL" id="MSU02680.1"/>
    </source>
</evidence>
<dbReference type="GO" id="GO:0140359">
    <property type="term" value="F:ABC-type transporter activity"/>
    <property type="evidence" value="ECO:0007669"/>
    <property type="project" value="InterPro"/>
</dbReference>
<gene>
    <name evidence="7" type="ORF">FYJ83_14560</name>
</gene>
<feature type="transmembrane region" description="Helical" evidence="5">
    <location>
        <begin position="277"/>
        <end position="303"/>
    </location>
</feature>
<keyword evidence="4 5" id="KW-0472">Membrane</keyword>
<dbReference type="PANTHER" id="PTHR43471">
    <property type="entry name" value="ABC TRANSPORTER PERMEASE"/>
    <property type="match status" value="1"/>
</dbReference>
<evidence type="ECO:0000256" key="5">
    <source>
        <dbReference type="SAM" id="Phobius"/>
    </source>
</evidence>
<organism evidence="7 8">
    <name type="scientific">Tissierella pigra</name>
    <dbReference type="NCBI Taxonomy" id="2607614"/>
    <lineage>
        <taxon>Bacteria</taxon>
        <taxon>Bacillati</taxon>
        <taxon>Bacillota</taxon>
        <taxon>Tissierellia</taxon>
        <taxon>Tissierellales</taxon>
        <taxon>Tissierellaceae</taxon>
        <taxon>Tissierella</taxon>
    </lineage>
</organism>
<evidence type="ECO:0000256" key="4">
    <source>
        <dbReference type="ARBA" id="ARBA00023136"/>
    </source>
</evidence>
<evidence type="ECO:0000313" key="8">
    <source>
        <dbReference type="Proteomes" id="UP000469523"/>
    </source>
</evidence>
<feature type="domain" description="ABC-2 type transporter transmembrane" evidence="6">
    <location>
        <begin position="27"/>
        <end position="386"/>
    </location>
</feature>
<dbReference type="PANTHER" id="PTHR43471:SF3">
    <property type="entry name" value="ABC TRANSPORTER PERMEASE PROTEIN NATB"/>
    <property type="match status" value="1"/>
</dbReference>
<evidence type="ECO:0000256" key="3">
    <source>
        <dbReference type="ARBA" id="ARBA00022989"/>
    </source>
</evidence>
<comment type="subcellular location">
    <subcellularLocation>
        <location evidence="1">Membrane</location>
        <topology evidence="1">Multi-pass membrane protein</topology>
    </subcellularLocation>
</comment>
<dbReference type="InterPro" id="IPR013525">
    <property type="entry name" value="ABC2_TM"/>
</dbReference>
<evidence type="ECO:0000259" key="6">
    <source>
        <dbReference type="Pfam" id="PF12698"/>
    </source>
</evidence>
<proteinExistence type="predicted"/>
<evidence type="ECO:0000256" key="1">
    <source>
        <dbReference type="ARBA" id="ARBA00004141"/>
    </source>
</evidence>
<feature type="transmembrane region" description="Helical" evidence="5">
    <location>
        <begin position="234"/>
        <end position="256"/>
    </location>
</feature>
<feature type="transmembrane region" description="Helical" evidence="5">
    <location>
        <begin position="184"/>
        <end position="203"/>
    </location>
</feature>
<dbReference type="EMBL" id="VUNQ01000039">
    <property type="protein sequence ID" value="MSU02680.1"/>
    <property type="molecule type" value="Genomic_DNA"/>
</dbReference>
<keyword evidence="8" id="KW-1185">Reference proteome</keyword>
<dbReference type="GO" id="GO:0016020">
    <property type="term" value="C:membrane"/>
    <property type="evidence" value="ECO:0007669"/>
    <property type="project" value="UniProtKB-SubCell"/>
</dbReference>
<feature type="transmembrane region" description="Helical" evidence="5">
    <location>
        <begin position="20"/>
        <end position="45"/>
    </location>
</feature>
<keyword evidence="3 5" id="KW-1133">Transmembrane helix</keyword>
<evidence type="ECO:0000256" key="2">
    <source>
        <dbReference type="ARBA" id="ARBA00022692"/>
    </source>
</evidence>
<feature type="transmembrane region" description="Helical" evidence="5">
    <location>
        <begin position="365"/>
        <end position="386"/>
    </location>
</feature>
<sequence length="412" mass="46114">MKSFLTVLKFELFNFLKNKVFKVSTIILCLLVIIGLTIPTIMDAFGKPIFGDKKKEEPSYTESKIRYGILIKEDAIELDDLQSQLPDNELINVKNQDELSNLVISDNITAGFIVNNPTNYEYLVKNTSMDDGNRFTFESALLNLYRSKSLSEKGIDYNEVLEVYNVPMEYETTVLGKDGMKNYLYTYILIFGLYFIVLFYGQLTATSVASEKSNRTMEILVTSTNTKNLIFGKVIAGALAGIIQFGTLILVASITYRLNAQSWNNNLDFIFNIPGNVLATFSIFGILGYLFYLFIYGVIGALVSRTEDVGTSSTPLTIVFIIAFFISMMGLTHPDMFALKVASFIPFTSFMAMFVRVSMGNVSTFQIVLSLLILAVSTIITGIFGAKIYRLGTLMYGNPIKITKAIKMLKDK</sequence>
<reference evidence="7 8" key="1">
    <citation type="submission" date="2019-09" db="EMBL/GenBank/DDBJ databases">
        <title>In-depth cultivation of the pig gut microbiome towards novel bacterial diversity and tailored functional studies.</title>
        <authorList>
            <person name="Wylensek D."/>
            <person name="Hitch T.C.A."/>
            <person name="Clavel T."/>
        </authorList>
    </citation>
    <scope>NUCLEOTIDE SEQUENCE [LARGE SCALE GENOMIC DNA]</scope>
    <source>
        <strain evidence="7 8">WCA3-693-APC-4?</strain>
    </source>
</reference>
<dbReference type="Pfam" id="PF12698">
    <property type="entry name" value="ABC2_membrane_3"/>
    <property type="match status" value="1"/>
</dbReference>
<accession>A0A6N7Y3R8</accession>
<comment type="caution">
    <text evidence="7">The sequence shown here is derived from an EMBL/GenBank/DDBJ whole genome shotgun (WGS) entry which is preliminary data.</text>
</comment>
<dbReference type="AlphaFoldDB" id="A0A6N7Y3R8"/>
<keyword evidence="2 5" id="KW-0812">Transmembrane</keyword>
<dbReference type="Proteomes" id="UP000469523">
    <property type="component" value="Unassembled WGS sequence"/>
</dbReference>
<feature type="transmembrane region" description="Helical" evidence="5">
    <location>
        <begin position="337"/>
        <end position="359"/>
    </location>
</feature>
<dbReference type="RefSeq" id="WP_154441729.1">
    <property type="nucleotide sequence ID" value="NZ_JAHLPJ010000001.1"/>
</dbReference>
<feature type="transmembrane region" description="Helical" evidence="5">
    <location>
        <begin position="309"/>
        <end position="330"/>
    </location>
</feature>
<name>A0A6N7Y3R8_9FIRM</name>